<protein>
    <submittedName>
        <fullName evidence="1">Uncharacterized protein</fullName>
    </submittedName>
</protein>
<dbReference type="AlphaFoldDB" id="A0AAN8FPB4"/>
<proteinExistence type="predicted"/>
<accession>A0AAN8FPB4</accession>
<comment type="caution">
    <text evidence="1">The sequence shown here is derived from an EMBL/GenBank/DDBJ whole genome shotgun (WGS) entry which is preliminary data.</text>
</comment>
<organism evidence="1 2">
    <name type="scientific">Trichostrongylus colubriformis</name>
    <name type="common">Black scour worm</name>
    <dbReference type="NCBI Taxonomy" id="6319"/>
    <lineage>
        <taxon>Eukaryota</taxon>
        <taxon>Metazoa</taxon>
        <taxon>Ecdysozoa</taxon>
        <taxon>Nematoda</taxon>
        <taxon>Chromadorea</taxon>
        <taxon>Rhabditida</taxon>
        <taxon>Rhabditina</taxon>
        <taxon>Rhabditomorpha</taxon>
        <taxon>Strongyloidea</taxon>
        <taxon>Trichostrongylidae</taxon>
        <taxon>Trichostrongylus</taxon>
    </lineage>
</organism>
<gene>
    <name evidence="1" type="ORF">GCK32_021798</name>
</gene>
<evidence type="ECO:0000313" key="2">
    <source>
        <dbReference type="Proteomes" id="UP001331761"/>
    </source>
</evidence>
<keyword evidence="2" id="KW-1185">Reference proteome</keyword>
<dbReference type="EMBL" id="WIXE01007142">
    <property type="protein sequence ID" value="KAK5980679.1"/>
    <property type="molecule type" value="Genomic_DNA"/>
</dbReference>
<reference evidence="1 2" key="1">
    <citation type="submission" date="2019-10" db="EMBL/GenBank/DDBJ databases">
        <title>Assembly and Annotation for the nematode Trichostrongylus colubriformis.</title>
        <authorList>
            <person name="Martin J."/>
        </authorList>
    </citation>
    <scope>NUCLEOTIDE SEQUENCE [LARGE SCALE GENOMIC DNA]</scope>
    <source>
        <strain evidence="1">G859</strain>
        <tissue evidence="1">Whole worm</tissue>
    </source>
</reference>
<evidence type="ECO:0000313" key="1">
    <source>
        <dbReference type="EMBL" id="KAK5980679.1"/>
    </source>
</evidence>
<name>A0AAN8FPB4_TRICO</name>
<dbReference type="Proteomes" id="UP001331761">
    <property type="component" value="Unassembled WGS sequence"/>
</dbReference>
<sequence>MSDVYFARHYGPPFPSAAFQPLSPILGGLKTTAGGRQFSSRISRCLNSNRQRASISHRHWRSITVWDHEMIWLLLFVSQIHPSPAIEYPWTFDNDLFGGESKLFFQMPPCQKS</sequence>